<feature type="non-terminal residue" evidence="1">
    <location>
        <position position="1"/>
    </location>
</feature>
<sequence>RALRQFTPISGLPSIPPGFPPIPPSSIDTEKVRQAAAGAANQASSAVYKAVAA</sequence>
<proteinExistence type="predicted"/>
<evidence type="ECO:0000313" key="1">
    <source>
        <dbReference type="EMBL" id="GFH16067.1"/>
    </source>
</evidence>
<keyword evidence="2" id="KW-1185">Reference proteome</keyword>
<dbReference type="EMBL" id="BLLF01000940">
    <property type="protein sequence ID" value="GFH16067.1"/>
    <property type="molecule type" value="Genomic_DNA"/>
</dbReference>
<dbReference type="AlphaFoldDB" id="A0A699Z0N8"/>
<reference evidence="1 2" key="1">
    <citation type="submission" date="2020-02" db="EMBL/GenBank/DDBJ databases">
        <title>Draft genome sequence of Haematococcus lacustris strain NIES-144.</title>
        <authorList>
            <person name="Morimoto D."/>
            <person name="Nakagawa S."/>
            <person name="Yoshida T."/>
            <person name="Sawayama S."/>
        </authorList>
    </citation>
    <scope>NUCLEOTIDE SEQUENCE [LARGE SCALE GENOMIC DNA]</scope>
    <source>
        <strain evidence="1 2">NIES-144</strain>
    </source>
</reference>
<protein>
    <submittedName>
        <fullName evidence="1">Uncharacterized protein</fullName>
    </submittedName>
</protein>
<comment type="caution">
    <text evidence="1">The sequence shown here is derived from an EMBL/GenBank/DDBJ whole genome shotgun (WGS) entry which is preliminary data.</text>
</comment>
<feature type="non-terminal residue" evidence="1">
    <location>
        <position position="53"/>
    </location>
</feature>
<evidence type="ECO:0000313" key="2">
    <source>
        <dbReference type="Proteomes" id="UP000485058"/>
    </source>
</evidence>
<dbReference type="Proteomes" id="UP000485058">
    <property type="component" value="Unassembled WGS sequence"/>
</dbReference>
<organism evidence="1 2">
    <name type="scientific">Haematococcus lacustris</name>
    <name type="common">Green alga</name>
    <name type="synonym">Haematococcus pluvialis</name>
    <dbReference type="NCBI Taxonomy" id="44745"/>
    <lineage>
        <taxon>Eukaryota</taxon>
        <taxon>Viridiplantae</taxon>
        <taxon>Chlorophyta</taxon>
        <taxon>core chlorophytes</taxon>
        <taxon>Chlorophyceae</taxon>
        <taxon>CS clade</taxon>
        <taxon>Chlamydomonadales</taxon>
        <taxon>Haematococcaceae</taxon>
        <taxon>Haematococcus</taxon>
    </lineage>
</organism>
<gene>
    <name evidence="1" type="ORF">HaLaN_12416</name>
</gene>
<name>A0A699Z0N8_HAELA</name>
<accession>A0A699Z0N8</accession>